<dbReference type="GO" id="GO:0003677">
    <property type="term" value="F:DNA binding"/>
    <property type="evidence" value="ECO:0007669"/>
    <property type="project" value="UniProtKB-KW"/>
</dbReference>
<reference evidence="2" key="1">
    <citation type="submission" date="2020-09" db="EMBL/GenBank/DDBJ databases">
        <title>A novel bacterium of genus Mangrovicoccus, isolated from South China Sea.</title>
        <authorList>
            <person name="Huang H."/>
            <person name="Mo K."/>
            <person name="Hu Y."/>
        </authorList>
    </citation>
    <scope>NUCLEOTIDE SEQUENCE</scope>
    <source>
        <strain evidence="2">HB182678</strain>
    </source>
</reference>
<evidence type="ECO:0000256" key="1">
    <source>
        <dbReference type="ARBA" id="ARBA00023125"/>
    </source>
</evidence>
<dbReference type="Proteomes" id="UP000609121">
    <property type="component" value="Unassembled WGS sequence"/>
</dbReference>
<evidence type="ECO:0000313" key="3">
    <source>
        <dbReference type="Proteomes" id="UP000609121"/>
    </source>
</evidence>
<evidence type="ECO:0008006" key="4">
    <source>
        <dbReference type="Google" id="ProtNLM"/>
    </source>
</evidence>
<dbReference type="SUPFAM" id="SSF56349">
    <property type="entry name" value="DNA breaking-rejoining enzymes"/>
    <property type="match status" value="1"/>
</dbReference>
<gene>
    <name evidence="2" type="ORF">ICN82_12980</name>
</gene>
<name>A0A8J6Z723_9RHOB</name>
<dbReference type="InterPro" id="IPR011010">
    <property type="entry name" value="DNA_brk_join_enz"/>
</dbReference>
<comment type="caution">
    <text evidence="2">The sequence shown here is derived from an EMBL/GenBank/DDBJ whole genome shotgun (WGS) entry which is preliminary data.</text>
</comment>
<proteinExistence type="predicted"/>
<dbReference type="Gene3D" id="1.10.150.130">
    <property type="match status" value="1"/>
</dbReference>
<dbReference type="AlphaFoldDB" id="A0A8J6Z723"/>
<accession>A0A8J6Z723</accession>
<dbReference type="RefSeq" id="WP_193183449.1">
    <property type="nucleotide sequence ID" value="NZ_JACVXA010000039.1"/>
</dbReference>
<protein>
    <recommendedName>
        <fullName evidence="4">Integrase</fullName>
    </recommendedName>
</protein>
<keyword evidence="1" id="KW-0238">DNA-binding</keyword>
<dbReference type="InterPro" id="IPR010998">
    <property type="entry name" value="Integrase_recombinase_N"/>
</dbReference>
<organism evidence="2 3">
    <name type="scientific">Mangrovicoccus algicola</name>
    <dbReference type="NCBI Taxonomy" id="2771008"/>
    <lineage>
        <taxon>Bacteria</taxon>
        <taxon>Pseudomonadati</taxon>
        <taxon>Pseudomonadota</taxon>
        <taxon>Alphaproteobacteria</taxon>
        <taxon>Rhodobacterales</taxon>
        <taxon>Paracoccaceae</taxon>
        <taxon>Mangrovicoccus</taxon>
    </lineage>
</organism>
<evidence type="ECO:0000313" key="2">
    <source>
        <dbReference type="EMBL" id="MBE3639114.1"/>
    </source>
</evidence>
<sequence length="154" mass="17234">MSSFDCRRVPGKDWLRWLDTMADRPGARKAAVGAVRAMYRWAVEREIVRDNPAADSPMTYQSRGGAKPRSVGDLKQFRQRHPCGSDAHMALALFMFTAARVSDAIALGRTNEIQPDGLTWLQWQPGKKGSSKVTIPVPPPLLPAIRAREVEHLW</sequence>
<keyword evidence="3" id="KW-1185">Reference proteome</keyword>
<dbReference type="EMBL" id="JACVXA010000039">
    <property type="protein sequence ID" value="MBE3639114.1"/>
    <property type="molecule type" value="Genomic_DNA"/>
</dbReference>